<name>A0A6J4T3M5_9ACTN</name>
<feature type="compositionally biased region" description="Basic residues" evidence="1">
    <location>
        <begin position="57"/>
        <end position="70"/>
    </location>
</feature>
<protein>
    <submittedName>
        <fullName evidence="2">Uncharacterized protein</fullName>
    </submittedName>
</protein>
<dbReference type="EMBL" id="CADCVP010000274">
    <property type="protein sequence ID" value="CAA9512269.1"/>
    <property type="molecule type" value="Genomic_DNA"/>
</dbReference>
<gene>
    <name evidence="2" type="ORF">AVDCRST_MAG69-2553</name>
</gene>
<reference evidence="2" key="1">
    <citation type="submission" date="2020-02" db="EMBL/GenBank/DDBJ databases">
        <authorList>
            <person name="Meier V. D."/>
        </authorList>
    </citation>
    <scope>NUCLEOTIDE SEQUENCE</scope>
    <source>
        <strain evidence="2">AVDCRST_MAG69</strain>
    </source>
</reference>
<feature type="non-terminal residue" evidence="2">
    <location>
        <position position="89"/>
    </location>
</feature>
<evidence type="ECO:0000256" key="1">
    <source>
        <dbReference type="SAM" id="MobiDB-lite"/>
    </source>
</evidence>
<organism evidence="2">
    <name type="scientific">uncultured Solirubrobacteraceae bacterium</name>
    <dbReference type="NCBI Taxonomy" id="1162706"/>
    <lineage>
        <taxon>Bacteria</taxon>
        <taxon>Bacillati</taxon>
        <taxon>Actinomycetota</taxon>
        <taxon>Thermoleophilia</taxon>
        <taxon>Solirubrobacterales</taxon>
        <taxon>Solirubrobacteraceae</taxon>
        <taxon>environmental samples</taxon>
    </lineage>
</organism>
<dbReference type="AlphaFoldDB" id="A0A6J4T3M5"/>
<evidence type="ECO:0000313" key="2">
    <source>
        <dbReference type="EMBL" id="CAA9512269.1"/>
    </source>
</evidence>
<sequence>AASPPSRGSHRRRPHPGRPDRGLRGQRRALHRVDPRGRAGSPAVDRGPAARAAQRGCRARRSHPRLRRRALARDHPAGAAPGGAERGRL</sequence>
<feature type="region of interest" description="Disordered" evidence="1">
    <location>
        <begin position="1"/>
        <end position="89"/>
    </location>
</feature>
<feature type="non-terminal residue" evidence="2">
    <location>
        <position position="1"/>
    </location>
</feature>
<accession>A0A6J4T3M5</accession>
<proteinExistence type="predicted"/>